<keyword evidence="12" id="KW-1185">Reference proteome</keyword>
<proteinExistence type="inferred from homology"/>
<dbReference type="GO" id="GO:0003712">
    <property type="term" value="F:transcription coregulator activity"/>
    <property type="evidence" value="ECO:0007669"/>
    <property type="project" value="InterPro"/>
</dbReference>
<dbReference type="Proteomes" id="UP000620104">
    <property type="component" value="Unassembled WGS sequence"/>
</dbReference>
<comment type="similarity">
    <text evidence="2 8">Belongs to the Mediator complex subunit 13 family.</text>
</comment>
<dbReference type="GO" id="GO:0016592">
    <property type="term" value="C:mediator complex"/>
    <property type="evidence" value="ECO:0007669"/>
    <property type="project" value="InterPro"/>
</dbReference>
<feature type="region of interest" description="Disordered" evidence="9">
    <location>
        <begin position="442"/>
        <end position="463"/>
    </location>
</feature>
<sequence length="1427" mass="158409">MEESRYWFKAVKLPCALEQAVLSVRVIEREESWTIPLYRTVNGVGEATGSDMEVENGIIIPPEDPLLLALDKIRQHHDEAAIGNVFLNCWGTLMQGDGFHERIGSDLVTPSSKDEAAGSRESSPIKDRATIFEISDGIQTEIDGMFRDLKLVEVDRQEIKISEALPCAKHALMHCPGCRYRYKIETETQSLPSPQHCTPLSAIEIFGDDGAGRDRRTIRQHWSQFGRALVDCFAYLEDWLPELVLASSCSRLQISVIPSSTDHLNIMFEGDMPTGLPRTPASWILNDGLPEIGTCCRILPTGENAIFLKTLSLADSPRLEHRLLKNVRRLLGHSRSDSMSVAAGLPKDLPVIWALLWIPYAVASDLEGEHANIGTGTQQVWPKVLLSLPISQLSRPRKESGEVVQHGAARFSVQGDHTQSKSASSLMNEALEISTAVALEEASSQTEGTNDFTNNPPDAPGYKDSVTTKLEAIDGGIDATDDEDEDDLFASSPSPAFEEIKPTPQDHESVDVPLAVDSVDRVSSAIFSPNLQSIPNQETTKYDISPRNQENTVNGFEAMITDDDFDFFDINGQGPVSEHGQTLSHEEYGDLSGIDFGINMNQAPNRPSAVQIPDSVALKVDLTADVSIDNTALEEPWLLGYVADGSQVDPDGMDPLYSEVAAAVDTPQLSPASDDDLWNDDTLPEHTEDAGAQADINMEHCDFKDMDTQTSGDDAVSALCLQKSRNSVSAVTALPTTPKSTPQDDPHVRSATVKSDFVQPIAWTPSTSADRHVPVGYEEILFESTFFLQGANATDGALFVNSDISSCMADRYGDGRVRTRRHLIALLVAQEEERQKASSHLLPFHQSAGFQADICSSRSIGSHETEHPDEFINDASEITKDQHGVPERERESILTMGYYPFADYRVESRCSKVHLEEQDRSILQRKFRDPRDLEKAELWPHVPCETTNVDRVPRRLAPSPFDTTMLGAFALLSPLPSSGALEFREEPKEIDVRVRVCRAGNVMEISSRALEHWRELSLEPICGRQDIRTTVRFQKGIRMSEAKSFMRCVSRTYSKLNYGCHALVQGGQAIRRFDGDLARQLADEDPSISQITVAYVLLLRSNQDSQTFLKSLDDYNNAGNGVAVPVFLEDLTHPKAYTRLCCQVYHLLRLENPPSHPNDGLAAKSSLQHHTFAIATVPEYNKVSFALRWPAPVLDIIESERTLHVAYSLNSTTNMALVWLLDDCGEAWKKHEWRYQDLATAVQDVWAFAMVFAGMANVHWRLVVVKCGKLTHAEVKAWQTVFQQESQSATGAFAAELVAYKLRNSTSDIALQQDGQVDVFSHRQILALAERDPFWISPLCSISQDYSPAVTGLRPPSLDIHLLLRMSTEAVAFLRSDVDMLVRIARQYASLRALGIHRWHFEDTTPLPAHLHAVQLEQTRAPHRSNA</sequence>
<evidence type="ECO:0000256" key="7">
    <source>
        <dbReference type="ARBA" id="ARBA00023242"/>
    </source>
</evidence>
<dbReference type="OrthoDB" id="2595788at2759"/>
<evidence type="ECO:0000256" key="1">
    <source>
        <dbReference type="ARBA" id="ARBA00004123"/>
    </source>
</evidence>
<dbReference type="Pfam" id="PF06333">
    <property type="entry name" value="Med13_C"/>
    <property type="match status" value="1"/>
</dbReference>
<evidence type="ECO:0000313" key="12">
    <source>
        <dbReference type="Proteomes" id="UP000620104"/>
    </source>
</evidence>
<name>A0A8H3TPT8_9TREE</name>
<keyword evidence="3 8" id="KW-0678">Repressor</keyword>
<gene>
    <name evidence="11" type="ORF">NliqN6_1409</name>
</gene>
<feature type="compositionally biased region" description="Polar residues" evidence="9">
    <location>
        <begin position="442"/>
        <end position="456"/>
    </location>
</feature>
<evidence type="ECO:0000313" key="11">
    <source>
        <dbReference type="EMBL" id="GHJ85007.1"/>
    </source>
</evidence>
<evidence type="ECO:0000256" key="2">
    <source>
        <dbReference type="ARBA" id="ARBA00009354"/>
    </source>
</evidence>
<organism evidence="11 12">
    <name type="scientific">Naganishia liquefaciens</name>
    <dbReference type="NCBI Taxonomy" id="104408"/>
    <lineage>
        <taxon>Eukaryota</taxon>
        <taxon>Fungi</taxon>
        <taxon>Dikarya</taxon>
        <taxon>Basidiomycota</taxon>
        <taxon>Agaricomycotina</taxon>
        <taxon>Tremellomycetes</taxon>
        <taxon>Filobasidiales</taxon>
        <taxon>Filobasidiaceae</taxon>
        <taxon>Naganishia</taxon>
    </lineage>
</organism>
<keyword evidence="4 8" id="KW-0805">Transcription regulation</keyword>
<dbReference type="InterPro" id="IPR009401">
    <property type="entry name" value="Med13_C"/>
</dbReference>
<evidence type="ECO:0000256" key="6">
    <source>
        <dbReference type="ARBA" id="ARBA00023163"/>
    </source>
</evidence>
<evidence type="ECO:0000256" key="9">
    <source>
        <dbReference type="SAM" id="MobiDB-lite"/>
    </source>
</evidence>
<evidence type="ECO:0000256" key="8">
    <source>
        <dbReference type="RuleBase" id="RU364134"/>
    </source>
</evidence>
<dbReference type="EMBL" id="BLZA01000010">
    <property type="protein sequence ID" value="GHJ85007.1"/>
    <property type="molecule type" value="Genomic_DNA"/>
</dbReference>
<evidence type="ECO:0000256" key="4">
    <source>
        <dbReference type="ARBA" id="ARBA00023015"/>
    </source>
</evidence>
<protein>
    <recommendedName>
        <fullName evidence="8">Mediator of RNA polymerase II transcription subunit 13</fullName>
    </recommendedName>
    <alternativeName>
        <fullName evidence="8">Mediator complex subunit 13</fullName>
    </alternativeName>
</protein>
<comment type="subunit">
    <text evidence="8">Component of the SRB8-11 complex, which itself associates with the Mediator complex.</text>
</comment>
<reference evidence="11" key="1">
    <citation type="submission" date="2020-07" db="EMBL/GenBank/DDBJ databases">
        <title>Draft Genome Sequence of a Deep-Sea Yeast, Naganishia (Cryptococcus) liquefaciens strain N6.</title>
        <authorList>
            <person name="Han Y.W."/>
            <person name="Kajitani R."/>
            <person name="Morimoto H."/>
            <person name="Parhat M."/>
            <person name="Tsubouchi H."/>
            <person name="Bakenova O."/>
            <person name="Ogata M."/>
            <person name="Argunhan B."/>
            <person name="Aoki R."/>
            <person name="Kajiwara S."/>
            <person name="Itoh T."/>
            <person name="Iwasaki H."/>
        </authorList>
    </citation>
    <scope>NUCLEOTIDE SEQUENCE</scope>
    <source>
        <strain evidence="11">N6</strain>
    </source>
</reference>
<evidence type="ECO:0000256" key="3">
    <source>
        <dbReference type="ARBA" id="ARBA00022491"/>
    </source>
</evidence>
<feature type="domain" description="Mediator complex subunit Med13 C-terminal" evidence="10">
    <location>
        <begin position="1178"/>
        <end position="1289"/>
    </location>
</feature>
<evidence type="ECO:0000256" key="5">
    <source>
        <dbReference type="ARBA" id="ARBA00023159"/>
    </source>
</evidence>
<comment type="function">
    <text evidence="8">Component of the SRB8-11 complex. The SRB8-11 complex is a regulatory module of the Mediator complex which is itself involved in regulation of basal and activated RNA polymerase II-dependent transcription. The SRB8-11 complex may be involved in the transcriptional repression of a subset of genes regulated by Mediator. It may inhibit the association of the Mediator complex with RNA polymerase II to form the holoenzyme complex.</text>
</comment>
<keyword evidence="5 8" id="KW-0010">Activator</keyword>
<evidence type="ECO:0000259" key="10">
    <source>
        <dbReference type="Pfam" id="PF06333"/>
    </source>
</evidence>
<keyword evidence="6 8" id="KW-0804">Transcription</keyword>
<comment type="subcellular location">
    <subcellularLocation>
        <location evidence="1 8">Nucleus</location>
    </subcellularLocation>
</comment>
<comment type="caution">
    <text evidence="11">The sequence shown here is derived from an EMBL/GenBank/DDBJ whole genome shotgun (WGS) entry which is preliminary data.</text>
</comment>
<keyword evidence="7 8" id="KW-0539">Nucleus</keyword>
<accession>A0A8H3TPT8</accession>
<dbReference type="GO" id="GO:0006357">
    <property type="term" value="P:regulation of transcription by RNA polymerase II"/>
    <property type="evidence" value="ECO:0007669"/>
    <property type="project" value="InterPro"/>
</dbReference>